<dbReference type="Gene3D" id="3.40.50.880">
    <property type="match status" value="1"/>
</dbReference>
<accession>A0AAW5B6C9</accession>
<evidence type="ECO:0000256" key="1">
    <source>
        <dbReference type="ARBA" id="ARBA00022962"/>
    </source>
</evidence>
<organism evidence="3 4">
    <name type="scientific">Oceanobacillus jordanicus</name>
    <dbReference type="NCBI Taxonomy" id="2867266"/>
    <lineage>
        <taxon>Bacteria</taxon>
        <taxon>Bacillati</taxon>
        <taxon>Bacillota</taxon>
        <taxon>Bacilli</taxon>
        <taxon>Bacillales</taxon>
        <taxon>Bacillaceae</taxon>
        <taxon>Oceanobacillus</taxon>
    </lineage>
</organism>
<dbReference type="GO" id="GO:0000162">
    <property type="term" value="P:L-tryptophan biosynthetic process"/>
    <property type="evidence" value="ECO:0007669"/>
    <property type="project" value="TreeGrafter"/>
</dbReference>
<dbReference type="PRINTS" id="PR00097">
    <property type="entry name" value="ANTSNTHASEII"/>
</dbReference>
<dbReference type="PRINTS" id="PR00099">
    <property type="entry name" value="CPSGATASE"/>
</dbReference>
<feature type="domain" description="Glutamine amidotransferase" evidence="2">
    <location>
        <begin position="3"/>
        <end position="187"/>
    </location>
</feature>
<dbReference type="InterPro" id="IPR050472">
    <property type="entry name" value="Anth_synth/Amidotransfase"/>
</dbReference>
<dbReference type="PROSITE" id="PS51273">
    <property type="entry name" value="GATASE_TYPE_1"/>
    <property type="match status" value="1"/>
</dbReference>
<dbReference type="NCBIfam" id="TIGR00566">
    <property type="entry name" value="trpG_papA"/>
    <property type="match status" value="1"/>
</dbReference>
<dbReference type="PANTHER" id="PTHR43418:SF4">
    <property type="entry name" value="MULTIFUNCTIONAL TRYPTOPHAN BIOSYNTHESIS PROTEIN"/>
    <property type="match status" value="1"/>
</dbReference>
<evidence type="ECO:0000313" key="3">
    <source>
        <dbReference type="EMBL" id="MCG3419265.1"/>
    </source>
</evidence>
<dbReference type="Pfam" id="PF00117">
    <property type="entry name" value="GATase"/>
    <property type="match status" value="1"/>
</dbReference>
<proteinExistence type="predicted"/>
<dbReference type="RefSeq" id="WP_238019466.1">
    <property type="nucleotide sequence ID" value="NZ_JAIFZM010000006.1"/>
</dbReference>
<dbReference type="InterPro" id="IPR029062">
    <property type="entry name" value="Class_I_gatase-like"/>
</dbReference>
<dbReference type="SUPFAM" id="SSF52317">
    <property type="entry name" value="Class I glutamine amidotransferase-like"/>
    <property type="match status" value="1"/>
</dbReference>
<dbReference type="FunFam" id="3.40.50.880:FF:000003">
    <property type="entry name" value="Anthranilate synthase component II"/>
    <property type="match status" value="1"/>
</dbReference>
<dbReference type="InterPro" id="IPR017926">
    <property type="entry name" value="GATASE"/>
</dbReference>
<evidence type="ECO:0000259" key="2">
    <source>
        <dbReference type="Pfam" id="PF00117"/>
    </source>
</evidence>
<dbReference type="GO" id="GO:0005829">
    <property type="term" value="C:cytosol"/>
    <property type="evidence" value="ECO:0007669"/>
    <property type="project" value="TreeGrafter"/>
</dbReference>
<dbReference type="InterPro" id="IPR006221">
    <property type="entry name" value="TrpG/PapA_dom"/>
</dbReference>
<dbReference type="EMBL" id="JAIFZM010000006">
    <property type="protein sequence ID" value="MCG3419265.1"/>
    <property type="molecule type" value="Genomic_DNA"/>
</dbReference>
<dbReference type="GO" id="GO:0004049">
    <property type="term" value="F:anthranilate synthase activity"/>
    <property type="evidence" value="ECO:0007669"/>
    <property type="project" value="TreeGrafter"/>
</dbReference>
<reference evidence="3 4" key="1">
    <citation type="journal article" date="2022" name="Evol. Bioinform. Online">
        <title>Draft Genome Sequence of Oceanobacillus jordanicus Strain GSFE11, a Halotolerant Plant Growth-Promoting Bacterial Endophyte Isolated From the Jordan Valley.</title>
        <authorList>
            <person name="Alhindi T."/>
            <person name="Albdaiwi R."/>
        </authorList>
    </citation>
    <scope>NUCLEOTIDE SEQUENCE [LARGE SCALE GENOMIC DNA]</scope>
    <source>
        <strain evidence="3 4">GSFE11</strain>
    </source>
</reference>
<sequence>MILLLDNYDSFTYNIYQYVSEEGEEVQVYRNDAISIQEVEHLAPKAIILSPGPGLPAASGICLELVSYFHQKIPILGICLGHQAIAEALGGSLRKAKQMKHGKTSLITHQNSGLFRNLSQPLEVMRYHSYVVEKNTLPHAFEITAESLEDGEIMAIKHQSLPLYGVQFHPESIGTTEGRNVIRNFLEDIREEFSYETISRETN</sequence>
<dbReference type="Proteomes" id="UP001199631">
    <property type="component" value="Unassembled WGS sequence"/>
</dbReference>
<dbReference type="PANTHER" id="PTHR43418">
    <property type="entry name" value="MULTIFUNCTIONAL TRYPTOPHAN BIOSYNTHESIS PROTEIN-RELATED"/>
    <property type="match status" value="1"/>
</dbReference>
<keyword evidence="1" id="KW-0315">Glutamine amidotransferase</keyword>
<dbReference type="CDD" id="cd01743">
    <property type="entry name" value="GATase1_Anthranilate_Synthase"/>
    <property type="match status" value="1"/>
</dbReference>
<protein>
    <submittedName>
        <fullName evidence="3">Aminodeoxychorismate/anthranilate synthase component II</fullName>
    </submittedName>
</protein>
<evidence type="ECO:0000313" key="4">
    <source>
        <dbReference type="Proteomes" id="UP001199631"/>
    </source>
</evidence>
<comment type="caution">
    <text evidence="3">The sequence shown here is derived from an EMBL/GenBank/DDBJ whole genome shotgun (WGS) entry which is preliminary data.</text>
</comment>
<dbReference type="AlphaFoldDB" id="A0AAW5B6C9"/>
<gene>
    <name evidence="3" type="ORF">K3T81_08885</name>
</gene>
<keyword evidence="4" id="KW-1185">Reference proteome</keyword>
<dbReference type="PRINTS" id="PR00096">
    <property type="entry name" value="GATASE"/>
</dbReference>
<name>A0AAW5B6C9_9BACI</name>